<accession>A0ABN2FEI1</accession>
<evidence type="ECO:0000256" key="1">
    <source>
        <dbReference type="SAM" id="MobiDB-lite"/>
    </source>
</evidence>
<feature type="domain" description="N-acetyltransferase" evidence="2">
    <location>
        <begin position="88"/>
        <end position="236"/>
    </location>
</feature>
<evidence type="ECO:0000313" key="3">
    <source>
        <dbReference type="EMBL" id="GAA1642916.1"/>
    </source>
</evidence>
<dbReference type="EMBL" id="BAAANE010000006">
    <property type="protein sequence ID" value="GAA1642916.1"/>
    <property type="molecule type" value="Genomic_DNA"/>
</dbReference>
<dbReference type="InterPro" id="IPR000182">
    <property type="entry name" value="GNAT_dom"/>
</dbReference>
<evidence type="ECO:0000313" key="4">
    <source>
        <dbReference type="Proteomes" id="UP001501319"/>
    </source>
</evidence>
<dbReference type="Pfam" id="PF13302">
    <property type="entry name" value="Acetyltransf_3"/>
    <property type="match status" value="1"/>
</dbReference>
<keyword evidence="4" id="KW-1185">Reference proteome</keyword>
<proteinExistence type="predicted"/>
<dbReference type="InterPro" id="IPR051908">
    <property type="entry name" value="Ribosomal_N-acetyltransferase"/>
</dbReference>
<dbReference type="PANTHER" id="PTHR43441:SF6">
    <property type="entry name" value="N-ACETYLTRANSFERASE DOMAIN-CONTAINING PROTEIN"/>
    <property type="match status" value="1"/>
</dbReference>
<dbReference type="CDD" id="cd04301">
    <property type="entry name" value="NAT_SF"/>
    <property type="match status" value="1"/>
</dbReference>
<organism evidence="3 4">
    <name type="scientific">Kribbella alba</name>
    <dbReference type="NCBI Taxonomy" id="190197"/>
    <lineage>
        <taxon>Bacteria</taxon>
        <taxon>Bacillati</taxon>
        <taxon>Actinomycetota</taxon>
        <taxon>Actinomycetes</taxon>
        <taxon>Propionibacteriales</taxon>
        <taxon>Kribbellaceae</taxon>
        <taxon>Kribbella</taxon>
    </lineage>
</organism>
<dbReference type="Proteomes" id="UP001501319">
    <property type="component" value="Unassembled WGS sequence"/>
</dbReference>
<dbReference type="InterPro" id="IPR016181">
    <property type="entry name" value="Acyl_CoA_acyltransferase"/>
</dbReference>
<dbReference type="PANTHER" id="PTHR43441">
    <property type="entry name" value="RIBOSOMAL-PROTEIN-SERINE ACETYLTRANSFERASE"/>
    <property type="match status" value="1"/>
</dbReference>
<protein>
    <recommendedName>
        <fullName evidence="2">N-acetyltransferase domain-containing protein</fullName>
    </recommendedName>
</protein>
<gene>
    <name evidence="3" type="ORF">GCM10009744_36470</name>
</gene>
<feature type="region of interest" description="Disordered" evidence="1">
    <location>
        <begin position="1"/>
        <end position="37"/>
    </location>
</feature>
<dbReference type="SUPFAM" id="SSF55729">
    <property type="entry name" value="Acyl-CoA N-acyltransferases (Nat)"/>
    <property type="match status" value="1"/>
</dbReference>
<evidence type="ECO:0000259" key="2">
    <source>
        <dbReference type="PROSITE" id="PS51186"/>
    </source>
</evidence>
<reference evidence="3 4" key="1">
    <citation type="journal article" date="2019" name="Int. J. Syst. Evol. Microbiol.">
        <title>The Global Catalogue of Microorganisms (GCM) 10K type strain sequencing project: providing services to taxonomists for standard genome sequencing and annotation.</title>
        <authorList>
            <consortium name="The Broad Institute Genomics Platform"/>
            <consortium name="The Broad Institute Genome Sequencing Center for Infectious Disease"/>
            <person name="Wu L."/>
            <person name="Ma J."/>
        </authorList>
    </citation>
    <scope>NUCLEOTIDE SEQUENCE [LARGE SCALE GENOMIC DNA]</scope>
    <source>
        <strain evidence="3 4">JCM 14306</strain>
    </source>
</reference>
<dbReference type="PROSITE" id="PS51186">
    <property type="entry name" value="GNAT"/>
    <property type="match status" value="1"/>
</dbReference>
<sequence length="244" mass="25231">MATDGGPRNAAPGSRRKHGLPAPRGQEPLGSAGSNWLTPSPARNAACATSRCTDTAPADAKQLVTGGALCLAAAVTELHTPRLTLHAIDTAEGERIVARHAGVGDVWADDFPFDGDIIGVTAFLRAASAHGNQRPFGHYRITRKADGQAIGGIGFKGQPQNGCAEIGYGLAPSARGQGYAAEALTAILTVAAAHGVSRVVADTDKDNVASQRTLERAGFRQLVANGDLCLYEVLLDDSSRSSQP</sequence>
<dbReference type="Gene3D" id="3.40.630.30">
    <property type="match status" value="1"/>
</dbReference>
<comment type="caution">
    <text evidence="3">The sequence shown here is derived from an EMBL/GenBank/DDBJ whole genome shotgun (WGS) entry which is preliminary data.</text>
</comment>
<name>A0ABN2FEI1_9ACTN</name>